<name>A0A9P8BVZ3_9FUNG</name>
<protein>
    <recommendedName>
        <fullName evidence="3">F-box domain-containing protein</fullName>
    </recommendedName>
</protein>
<keyword evidence="2" id="KW-1185">Reference proteome</keyword>
<accession>A0A9P8BVZ3</accession>
<dbReference type="InterPro" id="IPR032675">
    <property type="entry name" value="LRR_dom_sf"/>
</dbReference>
<dbReference type="EMBL" id="JAHRHY010000004">
    <property type="protein sequence ID" value="KAG9069743.1"/>
    <property type="molecule type" value="Genomic_DNA"/>
</dbReference>
<evidence type="ECO:0000313" key="2">
    <source>
        <dbReference type="Proteomes" id="UP000707451"/>
    </source>
</evidence>
<dbReference type="Gene3D" id="3.80.10.10">
    <property type="entry name" value="Ribonuclease Inhibitor"/>
    <property type="match status" value="1"/>
</dbReference>
<proteinExistence type="predicted"/>
<organism evidence="1 2">
    <name type="scientific">Linnemannia hyalina</name>
    <dbReference type="NCBI Taxonomy" id="64524"/>
    <lineage>
        <taxon>Eukaryota</taxon>
        <taxon>Fungi</taxon>
        <taxon>Fungi incertae sedis</taxon>
        <taxon>Mucoromycota</taxon>
        <taxon>Mortierellomycotina</taxon>
        <taxon>Mortierellomycetes</taxon>
        <taxon>Mortierellales</taxon>
        <taxon>Mortierellaceae</taxon>
        <taxon>Linnemannia</taxon>
    </lineage>
</organism>
<dbReference type="Proteomes" id="UP000707451">
    <property type="component" value="Unassembled WGS sequence"/>
</dbReference>
<reference evidence="1" key="1">
    <citation type="submission" date="2021-06" db="EMBL/GenBank/DDBJ databases">
        <title>Genome Sequence of Mortierella hyaline Strain SCG-10, a Cold-Adapted, Nitrate-Reducing Fungus Isolated from Soil in Minnesota, USA.</title>
        <authorList>
            <person name="Aldossari N."/>
        </authorList>
    </citation>
    <scope>NUCLEOTIDE SEQUENCE</scope>
    <source>
        <strain evidence="1">SCG-10</strain>
    </source>
</reference>
<gene>
    <name evidence="1" type="ORF">KI688_009068</name>
</gene>
<sequence>MKLNFLDIPELVAHLAPYLSPADLLSCVQLNSTWNKTFIPVLWRSIDDSAQSWGYILHQITDPRPQPPPPAAISAVTVETTATAPGSSPFRRRSFDTHKSCVRDSDLIKDRDWLFAIFEKYGHHIRELKINHTLVLEAASRKETCTSLHTLVLDLNLNAEGLCLEYLPLPPAPPQRPQLPIVPGLGVMVGTPGLDANSAVIPVAHARGFGIAPAITLAGTGTFGVGPALQAPGPYQEPDVELSKPLFPGHLKLADFKTTTLHGNATPESKRASLEHIWTLTQHTWHLIRVNPGLLRLDTSECLQQGDRISADFVVATLRLLKHLKDLDVNDYMFGRVEFWKLWDALPAEIESLSFKSSISPAVFPLPEPLPVANMSLKVLLAGGVTTVNGLLTLLGIFPNLTQLRVKEVEENPRYTSSPNYTPLPPAPFGGQSLRKLEGIVQDWYTVFRYIPSIVVWEIGNECLREDVALLLKECCLNLETLRTFPPWFIDRSYISGTQGNDPTNQFLITHRHLREFDSIKNFIKVDEMLREPWTCVGLEWLTCRIVGLDRLTPVEEETVARIMALGHSADLSEEETGVVEKFNRCRAQHHGVYDQLASLTRLKHLDLGYENRNPWTFKGEYYLGEDGKYYLEYEPPVFDTLELTLESGLGRLGELRNLELFGFECLNHKIGKTEMDWMAKSWPKLNLMYGLDYERLCSIEHDKKRVALREYFTKLRPDVVHDSLFHDDF</sequence>
<dbReference type="AlphaFoldDB" id="A0A9P8BVZ3"/>
<dbReference type="InterPro" id="IPR036047">
    <property type="entry name" value="F-box-like_dom_sf"/>
</dbReference>
<evidence type="ECO:0008006" key="3">
    <source>
        <dbReference type="Google" id="ProtNLM"/>
    </source>
</evidence>
<evidence type="ECO:0000313" key="1">
    <source>
        <dbReference type="EMBL" id="KAG9069743.1"/>
    </source>
</evidence>
<dbReference type="OrthoDB" id="2382874at2759"/>
<dbReference type="SUPFAM" id="SSF81383">
    <property type="entry name" value="F-box domain"/>
    <property type="match status" value="1"/>
</dbReference>
<comment type="caution">
    <text evidence="1">The sequence shown here is derived from an EMBL/GenBank/DDBJ whole genome shotgun (WGS) entry which is preliminary data.</text>
</comment>